<dbReference type="EMBL" id="BK059109">
    <property type="protein sequence ID" value="DAE31787.1"/>
    <property type="molecule type" value="Genomic_DNA"/>
</dbReference>
<sequence>MIKTIKLFSMHMFTKMELQTILLSENTKLQ</sequence>
<evidence type="ECO:0000313" key="1">
    <source>
        <dbReference type="EMBL" id="DAE31787.1"/>
    </source>
</evidence>
<name>A0A8S5RKS6_9VIRU</name>
<protein>
    <submittedName>
        <fullName evidence="1">Uncharacterized protein</fullName>
    </submittedName>
</protein>
<reference evidence="1" key="1">
    <citation type="journal article" date="2021" name="Proc. Natl. Acad. Sci. U.S.A.">
        <title>A Catalog of Tens of Thousands of Viruses from Human Metagenomes Reveals Hidden Associations with Chronic Diseases.</title>
        <authorList>
            <person name="Tisza M.J."/>
            <person name="Buck C.B."/>
        </authorList>
    </citation>
    <scope>NUCLEOTIDE SEQUENCE</scope>
    <source>
        <strain evidence="1">CtBM815</strain>
    </source>
</reference>
<proteinExistence type="predicted"/>
<organism evidence="1">
    <name type="scientific">virus sp. ctBM815</name>
    <dbReference type="NCBI Taxonomy" id="2825806"/>
    <lineage>
        <taxon>Viruses</taxon>
    </lineage>
</organism>
<accession>A0A8S5RKS6</accession>